<organism evidence="1 2">
    <name type="scientific">Naganishia onofrii</name>
    <dbReference type="NCBI Taxonomy" id="1851511"/>
    <lineage>
        <taxon>Eukaryota</taxon>
        <taxon>Fungi</taxon>
        <taxon>Dikarya</taxon>
        <taxon>Basidiomycota</taxon>
        <taxon>Agaricomycotina</taxon>
        <taxon>Tremellomycetes</taxon>
        <taxon>Filobasidiales</taxon>
        <taxon>Filobasidiaceae</taxon>
        <taxon>Naganishia</taxon>
    </lineage>
</organism>
<accession>A0ACC2WYC5</accession>
<dbReference type="EMBL" id="JASBWV010000034">
    <property type="protein sequence ID" value="KAJ9116799.1"/>
    <property type="molecule type" value="Genomic_DNA"/>
</dbReference>
<protein>
    <submittedName>
        <fullName evidence="1">Uncharacterized protein</fullName>
    </submittedName>
</protein>
<evidence type="ECO:0000313" key="1">
    <source>
        <dbReference type="EMBL" id="KAJ9116799.1"/>
    </source>
</evidence>
<evidence type="ECO:0000313" key="2">
    <source>
        <dbReference type="Proteomes" id="UP001234202"/>
    </source>
</evidence>
<proteinExistence type="predicted"/>
<name>A0ACC2WYC5_9TREE</name>
<reference evidence="1" key="1">
    <citation type="submission" date="2023-04" db="EMBL/GenBank/DDBJ databases">
        <title>Draft Genome sequencing of Naganishia species isolated from polar environments using Oxford Nanopore Technology.</title>
        <authorList>
            <person name="Leo P."/>
            <person name="Venkateswaran K."/>
        </authorList>
    </citation>
    <scope>NUCLEOTIDE SEQUENCE</scope>
    <source>
        <strain evidence="1">DBVPG 5303</strain>
    </source>
</reference>
<gene>
    <name evidence="1" type="ORF">QFC24_006604</name>
</gene>
<dbReference type="Proteomes" id="UP001234202">
    <property type="component" value="Unassembled WGS sequence"/>
</dbReference>
<keyword evidence="2" id="KW-1185">Reference proteome</keyword>
<comment type="caution">
    <text evidence="1">The sequence shown here is derived from an EMBL/GenBank/DDBJ whole genome shotgun (WGS) entry which is preliminary data.</text>
</comment>
<sequence>MDVIGTFEAVFLGKTVFDATNEGNSRWSDPLATFIYVACELLIPVAPFGGCVPSKSVLFWGKNLSRNQVIARVITVVMGHAYSSRNIFSHKQAIIKGLLERYIDDTVEPYLREYAGVALQRFAGTTPLCDYFRCYIDNTPPCPSEVSEGAYLTQVFAAQQIIMDRPDTPVPAEYHQDDDNLALHPFLAFLISINGNSHEHTHFASYFKCAATPKQVLPKFGRNWWDYYVMSDTERKHEYGWLWLDKVCGQDMNDILFYHRIGPPPTSDGGPFWGRYTPFTHLHREDCGHPKLYEGSTVFHGRPKGGSAPKEATCRAR</sequence>